<evidence type="ECO:0000313" key="3">
    <source>
        <dbReference type="Proteomes" id="UP000218209"/>
    </source>
</evidence>
<gene>
    <name evidence="2" type="ORF">BU14_0384s0012</name>
</gene>
<evidence type="ECO:0000256" key="1">
    <source>
        <dbReference type="SAM" id="MobiDB-lite"/>
    </source>
</evidence>
<dbReference type="AlphaFoldDB" id="A0A1X6NWZ2"/>
<organism evidence="2 3">
    <name type="scientific">Porphyra umbilicalis</name>
    <name type="common">Purple laver</name>
    <name type="synonym">Red alga</name>
    <dbReference type="NCBI Taxonomy" id="2786"/>
    <lineage>
        <taxon>Eukaryota</taxon>
        <taxon>Rhodophyta</taxon>
        <taxon>Bangiophyceae</taxon>
        <taxon>Bangiales</taxon>
        <taxon>Bangiaceae</taxon>
        <taxon>Porphyra</taxon>
    </lineage>
</organism>
<proteinExistence type="predicted"/>
<evidence type="ECO:0000313" key="2">
    <source>
        <dbReference type="EMBL" id="OSX73026.1"/>
    </source>
</evidence>
<accession>A0A1X6NWZ2</accession>
<protein>
    <submittedName>
        <fullName evidence="2">Uncharacterized protein</fullName>
    </submittedName>
</protein>
<reference evidence="2 3" key="1">
    <citation type="submission" date="2017-03" db="EMBL/GenBank/DDBJ databases">
        <title>WGS assembly of Porphyra umbilicalis.</title>
        <authorList>
            <person name="Brawley S.H."/>
            <person name="Blouin N.A."/>
            <person name="Ficko-Blean E."/>
            <person name="Wheeler G.L."/>
            <person name="Lohr M."/>
            <person name="Goodson H.V."/>
            <person name="Jenkins J.W."/>
            <person name="Blaby-Haas C.E."/>
            <person name="Helliwell K.E."/>
            <person name="Chan C."/>
            <person name="Marriage T."/>
            <person name="Bhattacharya D."/>
            <person name="Klein A.S."/>
            <person name="Badis Y."/>
            <person name="Brodie J."/>
            <person name="Cao Y."/>
            <person name="Collen J."/>
            <person name="Dittami S.M."/>
            <person name="Gachon C.M."/>
            <person name="Green B.R."/>
            <person name="Karpowicz S."/>
            <person name="Kim J.W."/>
            <person name="Kudahl U."/>
            <person name="Lin S."/>
            <person name="Michel G."/>
            <person name="Mittag M."/>
            <person name="Olson B.J."/>
            <person name="Pangilinan J."/>
            <person name="Peng Y."/>
            <person name="Qiu H."/>
            <person name="Shu S."/>
            <person name="Singer J.T."/>
            <person name="Smith A.G."/>
            <person name="Sprecher B.N."/>
            <person name="Wagner V."/>
            <person name="Wang W."/>
            <person name="Wang Z.-Y."/>
            <person name="Yan J."/>
            <person name="Yarish C."/>
            <person name="Zoeuner-Riek S."/>
            <person name="Zhuang Y."/>
            <person name="Zou Y."/>
            <person name="Lindquist E.A."/>
            <person name="Grimwood J."/>
            <person name="Barry K."/>
            <person name="Rokhsar D.S."/>
            <person name="Schmutz J."/>
            <person name="Stiller J.W."/>
            <person name="Grossman A.R."/>
            <person name="Prochnik S.E."/>
        </authorList>
    </citation>
    <scope>NUCLEOTIDE SEQUENCE [LARGE SCALE GENOMIC DNA]</scope>
    <source>
        <strain evidence="2">4086291</strain>
    </source>
</reference>
<keyword evidence="3" id="KW-1185">Reference proteome</keyword>
<name>A0A1X6NWZ2_PORUM</name>
<feature type="region of interest" description="Disordered" evidence="1">
    <location>
        <begin position="75"/>
        <end position="105"/>
    </location>
</feature>
<dbReference type="Proteomes" id="UP000218209">
    <property type="component" value="Unassembled WGS sequence"/>
</dbReference>
<sequence>MPDEPSAPVPAAADGAAGVALVASLPPAVLAAATRTPAGEPPPAAADLDVSPLATLWKGYGRVYAVQPPRPTAVCDGGVGGGGGGDGGGGGGATPPPAPALLSNT</sequence>
<feature type="compositionally biased region" description="Gly residues" evidence="1">
    <location>
        <begin position="77"/>
        <end position="93"/>
    </location>
</feature>
<dbReference type="EMBL" id="KV919024">
    <property type="protein sequence ID" value="OSX73026.1"/>
    <property type="molecule type" value="Genomic_DNA"/>
</dbReference>